<evidence type="ECO:0000256" key="4">
    <source>
        <dbReference type="ARBA" id="ARBA00022692"/>
    </source>
</evidence>
<feature type="transmembrane region" description="Helical" evidence="7">
    <location>
        <begin position="128"/>
        <end position="150"/>
    </location>
</feature>
<feature type="transmembrane region" description="Helical" evidence="7">
    <location>
        <begin position="85"/>
        <end position="108"/>
    </location>
</feature>
<keyword evidence="9" id="KW-1185">Reference proteome</keyword>
<proteinExistence type="inferred from homology"/>
<comment type="caution">
    <text evidence="8">The sequence shown here is derived from an EMBL/GenBank/DDBJ whole genome shotgun (WGS) entry which is preliminary data.</text>
</comment>
<keyword evidence="5 7" id="KW-1133">Transmembrane helix</keyword>
<comment type="subcellular location">
    <subcellularLocation>
        <location evidence="1">Cell membrane</location>
        <topology evidence="1">Multi-pass membrane protein</topology>
    </subcellularLocation>
</comment>
<organism evidence="8 9">
    <name type="scientific">Nocardia goodfellowii</name>
    <dbReference type="NCBI Taxonomy" id="882446"/>
    <lineage>
        <taxon>Bacteria</taxon>
        <taxon>Bacillati</taxon>
        <taxon>Actinomycetota</taxon>
        <taxon>Actinomycetes</taxon>
        <taxon>Mycobacteriales</taxon>
        <taxon>Nocardiaceae</taxon>
        <taxon>Nocardia</taxon>
    </lineage>
</organism>
<evidence type="ECO:0000256" key="7">
    <source>
        <dbReference type="SAM" id="Phobius"/>
    </source>
</evidence>
<dbReference type="Proteomes" id="UP001519325">
    <property type="component" value="Unassembled WGS sequence"/>
</dbReference>
<dbReference type="Pfam" id="PF07681">
    <property type="entry name" value="DoxX"/>
    <property type="match status" value="1"/>
</dbReference>
<comment type="similarity">
    <text evidence="2">Belongs to the DoxX family.</text>
</comment>
<dbReference type="PANTHER" id="PTHR33452">
    <property type="entry name" value="OXIDOREDUCTASE CATD-RELATED"/>
    <property type="match status" value="1"/>
</dbReference>
<keyword evidence="4 7" id="KW-0812">Transmembrane</keyword>
<evidence type="ECO:0000256" key="5">
    <source>
        <dbReference type="ARBA" id="ARBA00022989"/>
    </source>
</evidence>
<reference evidence="8 9" key="1">
    <citation type="submission" date="2021-03" db="EMBL/GenBank/DDBJ databases">
        <title>Sequencing the genomes of 1000 actinobacteria strains.</title>
        <authorList>
            <person name="Klenk H.-P."/>
        </authorList>
    </citation>
    <scope>NUCLEOTIDE SEQUENCE [LARGE SCALE GENOMIC DNA]</scope>
    <source>
        <strain evidence="8 9">DSM 45516</strain>
    </source>
</reference>
<dbReference type="InterPro" id="IPR032808">
    <property type="entry name" value="DoxX"/>
</dbReference>
<evidence type="ECO:0000313" key="8">
    <source>
        <dbReference type="EMBL" id="MBP2194506.1"/>
    </source>
</evidence>
<evidence type="ECO:0000256" key="2">
    <source>
        <dbReference type="ARBA" id="ARBA00006679"/>
    </source>
</evidence>
<dbReference type="EMBL" id="JAGGMR010000001">
    <property type="protein sequence ID" value="MBP2194506.1"/>
    <property type="molecule type" value="Genomic_DNA"/>
</dbReference>
<accession>A0ABS4QS16</accession>
<sequence>MTTTTESKSKLATTSSLDGSATDIGLLAARVLFGGLMAIHGAQKLFGWFDGPGLEANNAGFEAMGYNPGKFFGTLAAISELGGGLLLLLGLATPLAAAIMIGTMINAINATWANGLFGTVGAQGWQPGYEMALLFAAAGVTLAFTGAGKYSLDYGRPWERKGFVIGAGAVALAVVAGVLTLILKWVL</sequence>
<dbReference type="RefSeq" id="WP_209897622.1">
    <property type="nucleotide sequence ID" value="NZ_JAGGMR010000001.1"/>
</dbReference>
<evidence type="ECO:0000256" key="1">
    <source>
        <dbReference type="ARBA" id="ARBA00004651"/>
    </source>
</evidence>
<evidence type="ECO:0000256" key="3">
    <source>
        <dbReference type="ARBA" id="ARBA00022475"/>
    </source>
</evidence>
<keyword evidence="3" id="KW-1003">Cell membrane</keyword>
<protein>
    <submittedName>
        <fullName evidence="8">Oxidoreductase</fullName>
    </submittedName>
</protein>
<name>A0ABS4QS16_9NOCA</name>
<dbReference type="InterPro" id="IPR051907">
    <property type="entry name" value="DoxX-like_oxidoreductase"/>
</dbReference>
<keyword evidence="6 7" id="KW-0472">Membrane</keyword>
<evidence type="ECO:0000256" key="6">
    <source>
        <dbReference type="ARBA" id="ARBA00023136"/>
    </source>
</evidence>
<gene>
    <name evidence="8" type="ORF">BJ987_007407</name>
</gene>
<evidence type="ECO:0000313" key="9">
    <source>
        <dbReference type="Proteomes" id="UP001519325"/>
    </source>
</evidence>
<feature type="transmembrane region" description="Helical" evidence="7">
    <location>
        <begin position="162"/>
        <end position="186"/>
    </location>
</feature>
<dbReference type="PANTHER" id="PTHR33452:SF1">
    <property type="entry name" value="INNER MEMBRANE PROTEIN YPHA-RELATED"/>
    <property type="match status" value="1"/>
</dbReference>